<dbReference type="Proteomes" id="UP000549457">
    <property type="component" value="Unassembled WGS sequence"/>
</dbReference>
<reference evidence="2 3" key="1">
    <citation type="submission" date="2020-08" db="EMBL/GenBank/DDBJ databases">
        <title>Genomic Encyclopedia of Type Strains, Phase IV (KMG-IV): sequencing the most valuable type-strain genomes for metagenomic binning, comparative biology and taxonomic classification.</title>
        <authorList>
            <person name="Goeker M."/>
        </authorList>
    </citation>
    <scope>NUCLEOTIDE SEQUENCE [LARGE SCALE GENOMIC DNA]</scope>
    <source>
        <strain evidence="2 3">DSM 101730</strain>
    </source>
</reference>
<keyword evidence="1" id="KW-1133">Transmembrane helix</keyword>
<evidence type="ECO:0000256" key="1">
    <source>
        <dbReference type="SAM" id="Phobius"/>
    </source>
</evidence>
<dbReference type="Pfam" id="PF06170">
    <property type="entry name" value="DUF983"/>
    <property type="match status" value="1"/>
</dbReference>
<evidence type="ECO:0000313" key="2">
    <source>
        <dbReference type="EMBL" id="MBB5220259.1"/>
    </source>
</evidence>
<keyword evidence="1" id="KW-0472">Membrane</keyword>
<evidence type="ECO:0000313" key="3">
    <source>
        <dbReference type="Proteomes" id="UP000549457"/>
    </source>
</evidence>
<dbReference type="RefSeq" id="WP_184146193.1">
    <property type="nucleotide sequence ID" value="NZ_JACHFM010000001.1"/>
</dbReference>
<feature type="transmembrane region" description="Helical" evidence="1">
    <location>
        <begin position="57"/>
        <end position="77"/>
    </location>
</feature>
<dbReference type="InterPro" id="IPR009325">
    <property type="entry name" value="DUF983"/>
</dbReference>
<proteinExistence type="predicted"/>
<sequence length="126" mass="13325">MTDANERPTGEAVRNGLRCRCPACGEGKLFSSYLKVAQDCPACGEPLHHHRADDGPAYVTLLVVCHIAGFSLLPLLGSGLAPWAVALVLCGLAVPLCLAMLPPIKGFFVAVQWSKRMHGFGAVARA</sequence>
<protein>
    <submittedName>
        <fullName evidence="2">Uncharacterized protein (DUF983 family)</fullName>
    </submittedName>
</protein>
<feature type="transmembrane region" description="Helical" evidence="1">
    <location>
        <begin position="83"/>
        <end position="108"/>
    </location>
</feature>
<comment type="caution">
    <text evidence="2">The sequence shown here is derived from an EMBL/GenBank/DDBJ whole genome shotgun (WGS) entry which is preliminary data.</text>
</comment>
<keyword evidence="1" id="KW-0812">Transmembrane</keyword>
<accession>A0A840SBW2</accession>
<gene>
    <name evidence="2" type="ORF">HNP73_000180</name>
</gene>
<organism evidence="2 3">
    <name type="scientific">Amaricoccus macauensis</name>
    <dbReference type="NCBI Taxonomy" id="57001"/>
    <lineage>
        <taxon>Bacteria</taxon>
        <taxon>Pseudomonadati</taxon>
        <taxon>Pseudomonadota</taxon>
        <taxon>Alphaproteobacteria</taxon>
        <taxon>Rhodobacterales</taxon>
        <taxon>Paracoccaceae</taxon>
        <taxon>Amaricoccus</taxon>
    </lineage>
</organism>
<name>A0A840SBW2_9RHOB</name>
<dbReference type="AlphaFoldDB" id="A0A840SBW2"/>
<keyword evidence="3" id="KW-1185">Reference proteome</keyword>
<dbReference type="EMBL" id="JACHFM010000001">
    <property type="protein sequence ID" value="MBB5220259.1"/>
    <property type="molecule type" value="Genomic_DNA"/>
</dbReference>